<dbReference type="Proteomes" id="UP000799324">
    <property type="component" value="Unassembled WGS sequence"/>
</dbReference>
<evidence type="ECO:0000313" key="1">
    <source>
        <dbReference type="EMBL" id="KAF2661071.1"/>
    </source>
</evidence>
<dbReference type="OrthoDB" id="4487429at2759"/>
<organism evidence="1 2">
    <name type="scientific">Lophiostoma macrostomum CBS 122681</name>
    <dbReference type="NCBI Taxonomy" id="1314788"/>
    <lineage>
        <taxon>Eukaryota</taxon>
        <taxon>Fungi</taxon>
        <taxon>Dikarya</taxon>
        <taxon>Ascomycota</taxon>
        <taxon>Pezizomycotina</taxon>
        <taxon>Dothideomycetes</taxon>
        <taxon>Pleosporomycetidae</taxon>
        <taxon>Pleosporales</taxon>
        <taxon>Lophiostomataceae</taxon>
        <taxon>Lophiostoma</taxon>
    </lineage>
</organism>
<accession>A0A6A6TP16</accession>
<reference evidence="1" key="1">
    <citation type="journal article" date="2020" name="Stud. Mycol.">
        <title>101 Dothideomycetes genomes: a test case for predicting lifestyles and emergence of pathogens.</title>
        <authorList>
            <person name="Haridas S."/>
            <person name="Albert R."/>
            <person name="Binder M."/>
            <person name="Bloem J."/>
            <person name="Labutti K."/>
            <person name="Salamov A."/>
            <person name="Andreopoulos B."/>
            <person name="Baker S."/>
            <person name="Barry K."/>
            <person name="Bills G."/>
            <person name="Bluhm B."/>
            <person name="Cannon C."/>
            <person name="Castanera R."/>
            <person name="Culley D."/>
            <person name="Daum C."/>
            <person name="Ezra D."/>
            <person name="Gonzalez J."/>
            <person name="Henrissat B."/>
            <person name="Kuo A."/>
            <person name="Liang C."/>
            <person name="Lipzen A."/>
            <person name="Lutzoni F."/>
            <person name="Magnuson J."/>
            <person name="Mondo S."/>
            <person name="Nolan M."/>
            <person name="Ohm R."/>
            <person name="Pangilinan J."/>
            <person name="Park H.-J."/>
            <person name="Ramirez L."/>
            <person name="Alfaro M."/>
            <person name="Sun H."/>
            <person name="Tritt A."/>
            <person name="Yoshinaga Y."/>
            <person name="Zwiers L.-H."/>
            <person name="Turgeon B."/>
            <person name="Goodwin S."/>
            <person name="Spatafora J."/>
            <person name="Crous P."/>
            <person name="Grigoriev I."/>
        </authorList>
    </citation>
    <scope>NUCLEOTIDE SEQUENCE</scope>
    <source>
        <strain evidence="1">CBS 122681</strain>
    </source>
</reference>
<name>A0A6A6TP16_9PLEO</name>
<dbReference type="EMBL" id="MU004296">
    <property type="protein sequence ID" value="KAF2661071.1"/>
    <property type="molecule type" value="Genomic_DNA"/>
</dbReference>
<sequence length="234" mass="26933">MRTPAHLRKPDHVREHIGAPPPKDLWKYTHPTCRTALYPESISIWAWPSPGGLIVLEHATALDFEAVGLDRINLQLFRDEDQDREDELARRLLLLGARWFGSEERYHFIQYVAEDDEKAITQIETNEEPPTTALERRWVSVAWANGTNVNDGLWVLEFEIMMYGWQERHNHVPGDVGKVSLAKTMEEKCQILRSMGAKFYSTLAAYDGVACLHMWEVKTRGMMDVGQQTSEENP</sequence>
<gene>
    <name evidence="1" type="ORF">K491DRAFT_774352</name>
</gene>
<evidence type="ECO:0000313" key="2">
    <source>
        <dbReference type="Proteomes" id="UP000799324"/>
    </source>
</evidence>
<protein>
    <submittedName>
        <fullName evidence="1">Uncharacterized protein</fullName>
    </submittedName>
</protein>
<keyword evidence="2" id="KW-1185">Reference proteome</keyword>
<proteinExistence type="predicted"/>
<dbReference type="AlphaFoldDB" id="A0A6A6TP16"/>